<feature type="compositionally biased region" description="Polar residues" evidence="9">
    <location>
        <begin position="42"/>
        <end position="54"/>
    </location>
</feature>
<evidence type="ECO:0000256" key="4">
    <source>
        <dbReference type="ARBA" id="ARBA00022737"/>
    </source>
</evidence>
<feature type="domain" description="SH3" evidence="10">
    <location>
        <begin position="681"/>
        <end position="741"/>
    </location>
</feature>
<evidence type="ECO:0000256" key="7">
    <source>
        <dbReference type="PROSITE-ProRule" id="PRU00023"/>
    </source>
</evidence>
<feature type="compositionally biased region" description="Low complexity" evidence="9">
    <location>
        <begin position="106"/>
        <end position="136"/>
    </location>
</feature>
<keyword evidence="4" id="KW-0677">Repeat</keyword>
<name>A0A9D3QEL6_MEGAT</name>
<dbReference type="PROSITE" id="PS50088">
    <property type="entry name" value="ANK_REPEAT"/>
    <property type="match status" value="2"/>
</dbReference>
<keyword evidence="2 8" id="KW-0728">SH3 domain</keyword>
<comment type="caution">
    <text evidence="11">The sequence shown here is derived from an EMBL/GenBank/DDBJ whole genome shotgun (WGS) entry which is preliminary data.</text>
</comment>
<evidence type="ECO:0000256" key="3">
    <source>
        <dbReference type="ARBA" id="ARBA00022703"/>
    </source>
</evidence>
<dbReference type="SUPFAM" id="SSF50044">
    <property type="entry name" value="SH3-domain"/>
    <property type="match status" value="1"/>
</dbReference>
<keyword evidence="3" id="KW-0053">Apoptosis</keyword>
<dbReference type="SMART" id="SM00248">
    <property type="entry name" value="ANK"/>
    <property type="match status" value="2"/>
</dbReference>
<keyword evidence="5 7" id="KW-0040">ANK repeat</keyword>
<dbReference type="PROSITE" id="PS50297">
    <property type="entry name" value="ANK_REP_REGION"/>
    <property type="match status" value="2"/>
</dbReference>
<dbReference type="Pfam" id="PF00018">
    <property type="entry name" value="SH3_1"/>
    <property type="match status" value="1"/>
</dbReference>
<accession>A0A9D3QEL6</accession>
<feature type="compositionally biased region" description="Pro residues" evidence="9">
    <location>
        <begin position="515"/>
        <end position="525"/>
    </location>
</feature>
<organism evidence="11 12">
    <name type="scientific">Megalops atlanticus</name>
    <name type="common">Tarpon</name>
    <name type="synonym">Clupea gigantea</name>
    <dbReference type="NCBI Taxonomy" id="7932"/>
    <lineage>
        <taxon>Eukaryota</taxon>
        <taxon>Metazoa</taxon>
        <taxon>Chordata</taxon>
        <taxon>Craniata</taxon>
        <taxon>Vertebrata</taxon>
        <taxon>Euteleostomi</taxon>
        <taxon>Actinopterygii</taxon>
        <taxon>Neopterygii</taxon>
        <taxon>Teleostei</taxon>
        <taxon>Elopiformes</taxon>
        <taxon>Megalopidae</taxon>
        <taxon>Megalops</taxon>
    </lineage>
</organism>
<feature type="repeat" description="ANK" evidence="7">
    <location>
        <begin position="582"/>
        <end position="614"/>
    </location>
</feature>
<dbReference type="SUPFAM" id="SSF48403">
    <property type="entry name" value="Ankyrin repeat"/>
    <property type="match status" value="1"/>
</dbReference>
<dbReference type="Gene3D" id="1.25.40.20">
    <property type="entry name" value="Ankyrin repeat-containing domain"/>
    <property type="match status" value="1"/>
</dbReference>
<feature type="compositionally biased region" description="Low complexity" evidence="9">
    <location>
        <begin position="261"/>
        <end position="278"/>
    </location>
</feature>
<proteinExistence type="predicted"/>
<dbReference type="AlphaFoldDB" id="A0A9D3QEL6"/>
<dbReference type="Pfam" id="PF12796">
    <property type="entry name" value="Ank_2"/>
    <property type="match status" value="1"/>
</dbReference>
<evidence type="ECO:0000256" key="9">
    <source>
        <dbReference type="SAM" id="MobiDB-lite"/>
    </source>
</evidence>
<feature type="repeat" description="ANK" evidence="7">
    <location>
        <begin position="615"/>
        <end position="647"/>
    </location>
</feature>
<dbReference type="GO" id="GO:0042981">
    <property type="term" value="P:regulation of apoptotic process"/>
    <property type="evidence" value="ECO:0007669"/>
    <property type="project" value="InterPro"/>
</dbReference>
<feature type="compositionally biased region" description="Polar residues" evidence="9">
    <location>
        <begin position="391"/>
        <end position="402"/>
    </location>
</feature>
<evidence type="ECO:0000256" key="6">
    <source>
        <dbReference type="ARBA" id="ARBA00023242"/>
    </source>
</evidence>
<protein>
    <recommendedName>
        <fullName evidence="10">SH3 domain-containing protein</fullName>
    </recommendedName>
</protein>
<keyword evidence="12" id="KW-1185">Reference proteome</keyword>
<dbReference type="InterPro" id="IPR036770">
    <property type="entry name" value="Ankyrin_rpt-contain_sf"/>
</dbReference>
<reference evidence="11" key="1">
    <citation type="submission" date="2021-01" db="EMBL/GenBank/DDBJ databases">
        <authorList>
            <person name="Zahm M."/>
            <person name="Roques C."/>
            <person name="Cabau C."/>
            <person name="Klopp C."/>
            <person name="Donnadieu C."/>
            <person name="Jouanno E."/>
            <person name="Lampietro C."/>
            <person name="Louis A."/>
            <person name="Herpin A."/>
            <person name="Echchiki A."/>
            <person name="Berthelot C."/>
            <person name="Parey E."/>
            <person name="Roest-Crollius H."/>
            <person name="Braasch I."/>
            <person name="Postlethwait J."/>
            <person name="Bobe J."/>
            <person name="Montfort J."/>
            <person name="Bouchez O."/>
            <person name="Begum T."/>
            <person name="Mejri S."/>
            <person name="Adams A."/>
            <person name="Chen W.-J."/>
            <person name="Guiguen Y."/>
        </authorList>
    </citation>
    <scope>NUCLEOTIDE SEQUENCE</scope>
    <source>
        <strain evidence="11">YG-15Mar2019-1</strain>
        <tissue evidence="11">Brain</tissue>
    </source>
</reference>
<dbReference type="GO" id="GO:0005634">
    <property type="term" value="C:nucleus"/>
    <property type="evidence" value="ECO:0007669"/>
    <property type="project" value="UniProtKB-SubCell"/>
</dbReference>
<feature type="compositionally biased region" description="Polar residues" evidence="9">
    <location>
        <begin position="356"/>
        <end position="368"/>
    </location>
</feature>
<feature type="region of interest" description="Disordered" evidence="9">
    <location>
        <begin position="37"/>
        <end position="234"/>
    </location>
</feature>
<evidence type="ECO:0000313" key="11">
    <source>
        <dbReference type="EMBL" id="KAG7483856.1"/>
    </source>
</evidence>
<dbReference type="Proteomes" id="UP001046870">
    <property type="component" value="Chromosome 3"/>
</dbReference>
<feature type="compositionally biased region" description="Basic and acidic residues" evidence="9">
    <location>
        <begin position="162"/>
        <end position="171"/>
    </location>
</feature>
<dbReference type="InterPro" id="IPR036028">
    <property type="entry name" value="SH3-like_dom_sf"/>
</dbReference>
<dbReference type="GO" id="GO:0002039">
    <property type="term" value="F:p53 binding"/>
    <property type="evidence" value="ECO:0007669"/>
    <property type="project" value="InterPro"/>
</dbReference>
<evidence type="ECO:0000313" key="12">
    <source>
        <dbReference type="Proteomes" id="UP001046870"/>
    </source>
</evidence>
<dbReference type="InterPro" id="IPR047163">
    <property type="entry name" value="ASPP1/2"/>
</dbReference>
<feature type="region of interest" description="Disordered" evidence="9">
    <location>
        <begin position="250"/>
        <end position="291"/>
    </location>
</feature>
<dbReference type="InterPro" id="IPR002110">
    <property type="entry name" value="Ankyrin_rpt"/>
</dbReference>
<feature type="region of interest" description="Disordered" evidence="9">
    <location>
        <begin position="479"/>
        <end position="543"/>
    </location>
</feature>
<dbReference type="GO" id="GO:0006915">
    <property type="term" value="P:apoptotic process"/>
    <property type="evidence" value="ECO:0007669"/>
    <property type="project" value="UniProtKB-KW"/>
</dbReference>
<sequence>MNPDMSFGGSMLFHSLDSDLNASLAMADELSQEFSSLLKECTPSTEPQPRTGLTISEEKPQQPTSCSDSNKDSGSAQCLSHTPTTHIIEPSPRSVDSTVLDRRYGSSSSDSSQSTLSPSLSNKDSFSPSFWPSTTPNYSYCQQPPPSASPRALRRTSQCKGGQRDPRHSGYMERSPSPCSRPSAFDQSNYTTLHPSPDAMSPYNSGCSSPRSPQLRRSVSPRPSSRSASSTLPCSFKTAEGDRMQTVTWKEFNRDSPPPVLSKIKPSSPSLPRSTRLSLQHDSPTSPLPLSPYGALRLVTPVSAITSSPQARWHGPIPLSVIMRVQNPPWASASTRHPHRMDAAGEGSPYQRASPWPQQDPSQLTAPDQDQPAVCGGVLNSSELDSELESIDQTSQLGSASERQPESEGGGRAAVPRPLSPTRLQPVVVPEVPGSEELLLLRAEIPRALKRRSSQDQSQPFFKPHLVQRNQYKQIVRRLFRRKHGRRKEEPESESSSSSDSDDSPSLPSFTATPPLAPVEVPPQPKGLRSILKQRSRDCKGSGRRARLSPLVLLLDGASVGELDTVQRAVKEISNPSQPNDEGITALHNAICWGHHAIVEFLVRVGANVSAPDSHGWTPLHCAAANNDVATCELLVRNGAAVMAVTEGDGATAAQKCDPFAPGFKECERFLRGVEEAMGVENSRVLYALWDYSAQVPDELSFREGDTVTIVTKPEGAEWWWASLCGREGFVPNNYFGLFPKVQPKPL</sequence>
<gene>
    <name evidence="11" type="ORF">MATL_G00042800</name>
</gene>
<feature type="compositionally biased region" description="Polar residues" evidence="9">
    <location>
        <begin position="61"/>
        <end position="85"/>
    </location>
</feature>
<keyword evidence="6" id="KW-0539">Nucleus</keyword>
<dbReference type="OrthoDB" id="10038642at2759"/>
<dbReference type="PROSITE" id="PS50002">
    <property type="entry name" value="SH3"/>
    <property type="match status" value="1"/>
</dbReference>
<feature type="region of interest" description="Disordered" evidence="9">
    <location>
        <begin position="330"/>
        <end position="428"/>
    </location>
</feature>
<dbReference type="SMART" id="SM00326">
    <property type="entry name" value="SH3"/>
    <property type="match status" value="1"/>
</dbReference>
<feature type="compositionally biased region" description="Polar residues" evidence="9">
    <location>
        <begin position="177"/>
        <end position="194"/>
    </location>
</feature>
<evidence type="ECO:0000256" key="1">
    <source>
        <dbReference type="ARBA" id="ARBA00004123"/>
    </source>
</evidence>
<evidence type="ECO:0000256" key="8">
    <source>
        <dbReference type="PROSITE-ProRule" id="PRU00192"/>
    </source>
</evidence>
<feature type="compositionally biased region" description="Low complexity" evidence="9">
    <location>
        <begin position="494"/>
        <end position="514"/>
    </location>
</feature>
<dbReference type="InterPro" id="IPR001452">
    <property type="entry name" value="SH3_domain"/>
</dbReference>
<dbReference type="PRINTS" id="PR00452">
    <property type="entry name" value="SH3DOMAIN"/>
</dbReference>
<feature type="compositionally biased region" description="Low complexity" evidence="9">
    <location>
        <begin position="208"/>
        <end position="234"/>
    </location>
</feature>
<comment type="subcellular location">
    <subcellularLocation>
        <location evidence="1">Nucleus</location>
    </subcellularLocation>
</comment>
<dbReference type="EMBL" id="JAFDVH010000003">
    <property type="protein sequence ID" value="KAG7483856.1"/>
    <property type="molecule type" value="Genomic_DNA"/>
</dbReference>
<dbReference type="PANTHER" id="PTHR24131">
    <property type="entry name" value="APOPTOSIS-STIMULATING OF P53 PROTEIN"/>
    <property type="match status" value="1"/>
</dbReference>
<evidence type="ECO:0000256" key="5">
    <source>
        <dbReference type="ARBA" id="ARBA00023043"/>
    </source>
</evidence>
<evidence type="ECO:0000256" key="2">
    <source>
        <dbReference type="ARBA" id="ARBA00022443"/>
    </source>
</evidence>
<dbReference type="PANTHER" id="PTHR24131:SF17">
    <property type="entry name" value="RELA-ASSOCIATED INHIBITOR ISOFORM X1"/>
    <property type="match status" value="1"/>
</dbReference>
<evidence type="ECO:0000259" key="10">
    <source>
        <dbReference type="PROSITE" id="PS50002"/>
    </source>
</evidence>